<evidence type="ECO:0000313" key="4">
    <source>
        <dbReference type="Proteomes" id="UP001172102"/>
    </source>
</evidence>
<evidence type="ECO:0000313" key="3">
    <source>
        <dbReference type="EMBL" id="KAK0730317.1"/>
    </source>
</evidence>
<gene>
    <name evidence="3" type="ORF">B0H67DRAFT_477457</name>
</gene>
<dbReference type="AlphaFoldDB" id="A0AA40B9W7"/>
<feature type="region of interest" description="Disordered" evidence="1">
    <location>
        <begin position="221"/>
        <end position="242"/>
    </location>
</feature>
<reference evidence="3" key="1">
    <citation type="submission" date="2023-06" db="EMBL/GenBank/DDBJ databases">
        <title>Genome-scale phylogeny and comparative genomics of the fungal order Sordariales.</title>
        <authorList>
            <consortium name="Lawrence Berkeley National Laboratory"/>
            <person name="Hensen N."/>
            <person name="Bonometti L."/>
            <person name="Westerberg I."/>
            <person name="Brannstrom I.O."/>
            <person name="Guillou S."/>
            <person name="Cros-Aarteil S."/>
            <person name="Calhoun S."/>
            <person name="Haridas S."/>
            <person name="Kuo A."/>
            <person name="Mondo S."/>
            <person name="Pangilinan J."/>
            <person name="Riley R."/>
            <person name="Labutti K."/>
            <person name="Andreopoulos B."/>
            <person name="Lipzen A."/>
            <person name="Chen C."/>
            <person name="Yanf M."/>
            <person name="Daum C."/>
            <person name="Ng V."/>
            <person name="Clum A."/>
            <person name="Steindorff A."/>
            <person name="Ohm R."/>
            <person name="Martin F."/>
            <person name="Silar P."/>
            <person name="Natvig D."/>
            <person name="Lalanne C."/>
            <person name="Gautier V."/>
            <person name="Ament-Velasquez S.L."/>
            <person name="Kruys A."/>
            <person name="Hutchinson M.I."/>
            <person name="Powell A.J."/>
            <person name="Barry K."/>
            <person name="Miller A.N."/>
            <person name="Grigoriev I.V."/>
            <person name="Debuchy R."/>
            <person name="Gladieux P."/>
            <person name="Thoren M.H."/>
            <person name="Johannesson H."/>
        </authorList>
    </citation>
    <scope>NUCLEOTIDE SEQUENCE</scope>
    <source>
        <strain evidence="3">SMH4607-1</strain>
    </source>
</reference>
<keyword evidence="4" id="KW-1185">Reference proteome</keyword>
<sequence>MPTTFLHNLWDYISNASQINTAIVFVLIVAIIASVAWLADNIPPSNTSRGSETDPSKQQDNSTHTYEPSILDVLVVKAMLNKSLLLPPEIIDNIVDQAEYWPHTTTEFTSNGDYSIRGGYHGPENELLLRSVPLGFPRWPPRERAESHHPPTPPKPVGDEFPVETFQELIASPVPTLAHPCRKIVFTIQSRDQGWSGERQYHGTYNGSWTWFEAGIERWSRDESGNEAGSEASSVPQPSLNPADLSPVYPVVELDSDSNQHFLRHTTLPSEEHKIQCNVTALRELQEHRVVWACTDDDDETNEVAAVALASKGRGTATGDGKFVRDLRLGDVVTVWGMARFPAWVNYVRSVKMDVYWAV</sequence>
<accession>A0AA40B9W7</accession>
<protein>
    <submittedName>
        <fullName evidence="3">Uncharacterized protein</fullName>
    </submittedName>
</protein>
<organism evidence="3 4">
    <name type="scientific">Lasiosphaeris hirsuta</name>
    <dbReference type="NCBI Taxonomy" id="260670"/>
    <lineage>
        <taxon>Eukaryota</taxon>
        <taxon>Fungi</taxon>
        <taxon>Dikarya</taxon>
        <taxon>Ascomycota</taxon>
        <taxon>Pezizomycotina</taxon>
        <taxon>Sordariomycetes</taxon>
        <taxon>Sordariomycetidae</taxon>
        <taxon>Sordariales</taxon>
        <taxon>Lasiosphaeriaceae</taxon>
        <taxon>Lasiosphaeris</taxon>
    </lineage>
</organism>
<keyword evidence="2" id="KW-0812">Transmembrane</keyword>
<dbReference type="Proteomes" id="UP001172102">
    <property type="component" value="Unassembled WGS sequence"/>
</dbReference>
<name>A0AA40B9W7_9PEZI</name>
<keyword evidence="2" id="KW-1133">Transmembrane helix</keyword>
<feature type="region of interest" description="Disordered" evidence="1">
    <location>
        <begin position="44"/>
        <end position="64"/>
    </location>
</feature>
<feature type="transmembrane region" description="Helical" evidence="2">
    <location>
        <begin position="20"/>
        <end position="39"/>
    </location>
</feature>
<comment type="caution">
    <text evidence="3">The sequence shown here is derived from an EMBL/GenBank/DDBJ whole genome shotgun (WGS) entry which is preliminary data.</text>
</comment>
<proteinExistence type="predicted"/>
<evidence type="ECO:0000256" key="2">
    <source>
        <dbReference type="SAM" id="Phobius"/>
    </source>
</evidence>
<evidence type="ECO:0000256" key="1">
    <source>
        <dbReference type="SAM" id="MobiDB-lite"/>
    </source>
</evidence>
<keyword evidence="2" id="KW-0472">Membrane</keyword>
<dbReference type="EMBL" id="JAUKUA010000001">
    <property type="protein sequence ID" value="KAK0730317.1"/>
    <property type="molecule type" value="Genomic_DNA"/>
</dbReference>